<gene>
    <name evidence="2" type="ORF">LCGC14_0244880</name>
</gene>
<sequence>MPASKRMVRGGGDLPRNPARLKKKSADAAGAPQESAQLELVPEPQSASVPGSAPAQTICRVVGLVITIKSSTLRESEGKSRDGKPPVYRSVIGKDAGGKSYWMALEMKEANPQKGEQWVVQGRERKAFGKEKDPLHPIDVTSFKPFEEDSSECAKVSSTSADTLVQTMAGLVREHGNYTVLKALAEAIK</sequence>
<proteinExistence type="predicted"/>
<comment type="caution">
    <text evidence="2">The sequence shown here is derived from an EMBL/GenBank/DDBJ whole genome shotgun (WGS) entry which is preliminary data.</text>
</comment>
<accession>A0A0F9WRM3</accession>
<dbReference type="AlphaFoldDB" id="A0A0F9WRM3"/>
<evidence type="ECO:0000256" key="1">
    <source>
        <dbReference type="SAM" id="MobiDB-lite"/>
    </source>
</evidence>
<protein>
    <submittedName>
        <fullName evidence="2">Uncharacterized protein</fullName>
    </submittedName>
</protein>
<evidence type="ECO:0000313" key="2">
    <source>
        <dbReference type="EMBL" id="KKN88881.1"/>
    </source>
</evidence>
<feature type="region of interest" description="Disordered" evidence="1">
    <location>
        <begin position="1"/>
        <end position="52"/>
    </location>
</feature>
<reference evidence="2" key="1">
    <citation type="journal article" date="2015" name="Nature">
        <title>Complex archaea that bridge the gap between prokaryotes and eukaryotes.</title>
        <authorList>
            <person name="Spang A."/>
            <person name="Saw J.H."/>
            <person name="Jorgensen S.L."/>
            <person name="Zaremba-Niedzwiedzka K."/>
            <person name="Martijn J."/>
            <person name="Lind A.E."/>
            <person name="van Eijk R."/>
            <person name="Schleper C."/>
            <person name="Guy L."/>
            <person name="Ettema T.J."/>
        </authorList>
    </citation>
    <scope>NUCLEOTIDE SEQUENCE</scope>
</reference>
<organism evidence="2">
    <name type="scientific">marine sediment metagenome</name>
    <dbReference type="NCBI Taxonomy" id="412755"/>
    <lineage>
        <taxon>unclassified sequences</taxon>
        <taxon>metagenomes</taxon>
        <taxon>ecological metagenomes</taxon>
    </lineage>
</organism>
<name>A0A0F9WRM3_9ZZZZ</name>
<dbReference type="EMBL" id="LAZR01000125">
    <property type="protein sequence ID" value="KKN88881.1"/>
    <property type="molecule type" value="Genomic_DNA"/>
</dbReference>